<dbReference type="InterPro" id="IPR012910">
    <property type="entry name" value="Plug_dom"/>
</dbReference>
<feature type="chain" id="PRO_5014657780" evidence="10">
    <location>
        <begin position="24"/>
        <end position="1030"/>
    </location>
</feature>
<comment type="caution">
    <text evidence="14">The sequence shown here is derived from an EMBL/GenBank/DDBJ whole genome shotgun (WGS) entry which is preliminary data.</text>
</comment>
<dbReference type="InterPro" id="IPR037066">
    <property type="entry name" value="Plug_dom_sf"/>
</dbReference>
<keyword evidence="5 9" id="KW-0798">TonB box</keyword>
<gene>
    <name evidence="14" type="ORF">APR40_05480</name>
    <name evidence="13" type="ORF">BHS39_05480</name>
</gene>
<feature type="domain" description="TonB-dependent receptor-like beta-barrel" evidence="11">
    <location>
        <begin position="487"/>
        <end position="984"/>
    </location>
</feature>
<evidence type="ECO:0000313" key="13">
    <source>
        <dbReference type="EMBL" id="OEY71579.1"/>
    </source>
</evidence>
<evidence type="ECO:0000259" key="11">
    <source>
        <dbReference type="Pfam" id="PF00593"/>
    </source>
</evidence>
<evidence type="ECO:0000256" key="7">
    <source>
        <dbReference type="ARBA" id="ARBA00023237"/>
    </source>
</evidence>
<evidence type="ECO:0000313" key="14">
    <source>
        <dbReference type="EMBL" id="PKD16367.1"/>
    </source>
</evidence>
<dbReference type="OrthoDB" id="9768177at2"/>
<organism evidence="14 16">
    <name type="scientific">Salegentibacter salarius</name>
    <dbReference type="NCBI Taxonomy" id="435906"/>
    <lineage>
        <taxon>Bacteria</taxon>
        <taxon>Pseudomonadati</taxon>
        <taxon>Bacteroidota</taxon>
        <taxon>Flavobacteriia</taxon>
        <taxon>Flavobacteriales</taxon>
        <taxon>Flavobacteriaceae</taxon>
        <taxon>Salegentibacter</taxon>
    </lineage>
</organism>
<evidence type="ECO:0000313" key="15">
    <source>
        <dbReference type="Proteomes" id="UP000176009"/>
    </source>
</evidence>
<evidence type="ECO:0000256" key="5">
    <source>
        <dbReference type="ARBA" id="ARBA00023077"/>
    </source>
</evidence>
<evidence type="ECO:0000256" key="4">
    <source>
        <dbReference type="ARBA" id="ARBA00022692"/>
    </source>
</evidence>
<keyword evidence="7 8" id="KW-0998">Cell outer membrane</keyword>
<dbReference type="Proteomes" id="UP000176009">
    <property type="component" value="Unassembled WGS sequence"/>
</dbReference>
<evidence type="ECO:0000256" key="2">
    <source>
        <dbReference type="ARBA" id="ARBA00022448"/>
    </source>
</evidence>
<dbReference type="Gene3D" id="2.40.170.20">
    <property type="entry name" value="TonB-dependent receptor, beta-barrel domain"/>
    <property type="match status" value="1"/>
</dbReference>
<keyword evidence="2 8" id="KW-0813">Transport</keyword>
<dbReference type="InterPro" id="IPR008969">
    <property type="entry name" value="CarboxyPept-like_regulatory"/>
</dbReference>
<dbReference type="InterPro" id="IPR023996">
    <property type="entry name" value="TonB-dep_OMP_SusC/RagA"/>
</dbReference>
<sequence length="1030" mass="111978">MKHGLLKIGLFLSAIFCFGFTQAQETVTGTVTDGEMPLPGVNVVVKGTSNGTVTDFDGNYSLNNVPTDGVLVFSFVGYAQQEIPVNGRTTIDATMAEDAAALSEVVVIGYGNVQKRDATGAVATVSAEDFNRGVVASPEELIQGRTAGLQVTTTSGEPGAGVNIRIRGTTSVRGGNDPLFVVDGVPLSGTNVAAGGSNAGFGDSSPKNPLNFLNPQDIESMSVLKDASATAIYGSRGANGVVIITTKSGRGSQSRIDYSTNLGIATPANRYDLLDREEWLEAYGAIGGDVNSVDEGADTDWQDEITRTAFTQEHNLSYSNSYQQGNYRVSLGYSDLMGIVENSEMERLSGRLNINHRLFDDKLNLTLQTGISRVNDKRAPISNNAGFQGDLLGAAYRANPTLPANPDPAPEDFTGQIIPTSLLKYTEDETETDRFILNASAEYDIMENLSAKANVGYDKAESYRGFAISGDIQGIQSAVPGNGRSQINEIESTNTLFEFTVNYDKDFENSKFDALVGYSYQEFERRGTDVGGWGFQDMNMGAMINDLQSSRDAIENSIQGSYQQYGFDENGLFVNRLFPEIATDRPDAPSGVNVAALAGDTFYTVDELQSFFGRLNYSVAEKYLFTATLRADGSTRFGGNNKYGFFPSGAFAWQMAEEDFIPDTFSTLKLRLGYGVTGNQEIPYNLYTSRERFGGVGVGDNGIVNIPGTGQVTFRNEDLQWETTSQTNIGLDFGFMQDRLSGSLDVYYKETTDLLFQTFSAQPAAQDFVWENLDANVVNKGIEFSLDYDLFNDEDFYWNLGFNISYNDNMVEDFDGSVQTGGINGQGLTNAYAQLLAGGQPLFSYYLREFGGFDENGQTIYPNGDVQTFTGKSALPTTNLGISTRVEYKNWDLSTFLTGQFGFYVYNNTENAFFTAGALNSGSNVTRNVIGNGEAANNAPDVSTRFLEKGDFLRLQNATLGYNFDINEDSFLKSLRISATGQNLFLITDYSGLDPEVNTDKSLNGIPTAGIEYTTYPRATTVTLGLNVSF</sequence>
<comment type="similarity">
    <text evidence="8 9">Belongs to the TonB-dependent receptor family.</text>
</comment>
<evidence type="ECO:0000259" key="12">
    <source>
        <dbReference type="Pfam" id="PF07715"/>
    </source>
</evidence>
<evidence type="ECO:0000256" key="1">
    <source>
        <dbReference type="ARBA" id="ARBA00004571"/>
    </source>
</evidence>
<dbReference type="Gene3D" id="2.170.130.10">
    <property type="entry name" value="TonB-dependent receptor, plug domain"/>
    <property type="match status" value="1"/>
</dbReference>
<dbReference type="SUPFAM" id="SSF56935">
    <property type="entry name" value="Porins"/>
    <property type="match status" value="1"/>
</dbReference>
<dbReference type="RefSeq" id="WP_070055222.1">
    <property type="nucleotide sequence ID" value="NZ_FVZF01000005.1"/>
</dbReference>
<feature type="domain" description="TonB-dependent receptor plug" evidence="12">
    <location>
        <begin position="115"/>
        <end position="241"/>
    </location>
</feature>
<protein>
    <submittedName>
        <fullName evidence="14">SusC/RagA family TonB-linked outer membrane protein</fullName>
    </submittedName>
</protein>
<dbReference type="NCBIfam" id="TIGR04057">
    <property type="entry name" value="SusC_RagA_signa"/>
    <property type="match status" value="1"/>
</dbReference>
<dbReference type="InterPro" id="IPR023997">
    <property type="entry name" value="TonB-dep_OMP_SusC/RagA_CS"/>
</dbReference>
<dbReference type="InterPro" id="IPR000531">
    <property type="entry name" value="Beta-barrel_TonB"/>
</dbReference>
<dbReference type="GO" id="GO:0009279">
    <property type="term" value="C:cell outer membrane"/>
    <property type="evidence" value="ECO:0007669"/>
    <property type="project" value="UniProtKB-SubCell"/>
</dbReference>
<evidence type="ECO:0000313" key="16">
    <source>
        <dbReference type="Proteomes" id="UP000232533"/>
    </source>
</evidence>
<keyword evidence="15" id="KW-1185">Reference proteome</keyword>
<evidence type="ECO:0000256" key="10">
    <source>
        <dbReference type="SAM" id="SignalP"/>
    </source>
</evidence>
<feature type="signal peptide" evidence="10">
    <location>
        <begin position="1"/>
        <end position="23"/>
    </location>
</feature>
<dbReference type="Pfam" id="PF00593">
    <property type="entry name" value="TonB_dep_Rec_b-barrel"/>
    <property type="match status" value="1"/>
</dbReference>
<evidence type="ECO:0000256" key="3">
    <source>
        <dbReference type="ARBA" id="ARBA00022452"/>
    </source>
</evidence>
<dbReference type="InterPro" id="IPR039426">
    <property type="entry name" value="TonB-dep_rcpt-like"/>
</dbReference>
<name>A0A2N0TNQ2_9FLAO</name>
<reference evidence="13 15" key="2">
    <citation type="submission" date="2016-09" db="EMBL/GenBank/DDBJ databases">
        <title>Genome Sequence of Salegentibacter salarius,Isolated from a Marine Solar Saltern of the Yellow Sea in South Korea.</title>
        <authorList>
            <person name="Zheng Q."/>
            <person name="Liu Y."/>
        </authorList>
    </citation>
    <scope>NUCLEOTIDE SEQUENCE [LARGE SCALE GENOMIC DNA]</scope>
    <source>
        <strain evidence="13 15">KCTC 12974</strain>
    </source>
</reference>
<dbReference type="NCBIfam" id="TIGR04056">
    <property type="entry name" value="OMP_RagA_SusC"/>
    <property type="match status" value="1"/>
</dbReference>
<keyword evidence="4 8" id="KW-0812">Transmembrane</keyword>
<dbReference type="Proteomes" id="UP000232533">
    <property type="component" value="Unassembled WGS sequence"/>
</dbReference>
<dbReference type="InterPro" id="IPR036942">
    <property type="entry name" value="Beta-barrel_TonB_sf"/>
</dbReference>
<reference evidence="14 16" key="1">
    <citation type="submission" date="2015-10" db="EMBL/GenBank/DDBJ databases">
        <title>Draft genome sequence of Salegentibacter salinarum KCTC 12975.</title>
        <authorList>
            <person name="Lin W."/>
            <person name="Zheng Q."/>
        </authorList>
    </citation>
    <scope>NUCLEOTIDE SEQUENCE [LARGE SCALE GENOMIC DNA]</scope>
    <source>
        <strain evidence="14 16">KCTC 12974</strain>
    </source>
</reference>
<dbReference type="PROSITE" id="PS52016">
    <property type="entry name" value="TONB_DEPENDENT_REC_3"/>
    <property type="match status" value="1"/>
</dbReference>
<proteinExistence type="inferred from homology"/>
<keyword evidence="3 8" id="KW-1134">Transmembrane beta strand</keyword>
<comment type="subcellular location">
    <subcellularLocation>
        <location evidence="1 8">Cell outer membrane</location>
        <topology evidence="1 8">Multi-pass membrane protein</topology>
    </subcellularLocation>
</comment>
<dbReference type="EMBL" id="MJBR01000049">
    <property type="protein sequence ID" value="OEY71579.1"/>
    <property type="molecule type" value="Genomic_DNA"/>
</dbReference>
<keyword evidence="10" id="KW-0732">Signal</keyword>
<keyword evidence="6 8" id="KW-0472">Membrane</keyword>
<dbReference type="FunFam" id="2.170.130.10:FF:000008">
    <property type="entry name" value="SusC/RagA family TonB-linked outer membrane protein"/>
    <property type="match status" value="1"/>
</dbReference>
<dbReference type="Gene3D" id="2.60.40.1120">
    <property type="entry name" value="Carboxypeptidase-like, regulatory domain"/>
    <property type="match status" value="1"/>
</dbReference>
<evidence type="ECO:0000256" key="8">
    <source>
        <dbReference type="PROSITE-ProRule" id="PRU01360"/>
    </source>
</evidence>
<evidence type="ECO:0000256" key="9">
    <source>
        <dbReference type="RuleBase" id="RU003357"/>
    </source>
</evidence>
<dbReference type="Pfam" id="PF13715">
    <property type="entry name" value="CarbopepD_reg_2"/>
    <property type="match status" value="1"/>
</dbReference>
<accession>A0A2N0TNQ2</accession>
<dbReference type="EMBL" id="LKTR01000054">
    <property type="protein sequence ID" value="PKD16367.1"/>
    <property type="molecule type" value="Genomic_DNA"/>
</dbReference>
<evidence type="ECO:0000256" key="6">
    <source>
        <dbReference type="ARBA" id="ARBA00023136"/>
    </source>
</evidence>
<dbReference type="AlphaFoldDB" id="A0A2N0TNQ2"/>
<dbReference type="SUPFAM" id="SSF49464">
    <property type="entry name" value="Carboxypeptidase regulatory domain-like"/>
    <property type="match status" value="1"/>
</dbReference>
<dbReference type="Pfam" id="PF07715">
    <property type="entry name" value="Plug"/>
    <property type="match status" value="1"/>
</dbReference>